<dbReference type="InterPro" id="IPR017853">
    <property type="entry name" value="GH"/>
</dbReference>
<dbReference type="AlphaFoldDB" id="A0A151MEL0"/>
<keyword evidence="5 6" id="KW-0326">Glycosidase</keyword>
<dbReference type="FunFam" id="3.20.20.70:FF:000065">
    <property type="entry name" value="Hyaluronidase"/>
    <property type="match status" value="1"/>
</dbReference>
<dbReference type="GO" id="GO:0004415">
    <property type="term" value="F:hyalurononglucosaminidase activity"/>
    <property type="evidence" value="ECO:0007669"/>
    <property type="project" value="UniProtKB-UniRule"/>
</dbReference>
<dbReference type="InterPro" id="IPR031674">
    <property type="entry name" value="DUF4714"/>
</dbReference>
<dbReference type="PRINTS" id="PR00846">
    <property type="entry name" value="GLHYDRLASE56"/>
</dbReference>
<evidence type="ECO:0000256" key="5">
    <source>
        <dbReference type="ARBA" id="ARBA00023295"/>
    </source>
</evidence>
<evidence type="ECO:0000256" key="3">
    <source>
        <dbReference type="ARBA" id="ARBA00022801"/>
    </source>
</evidence>
<keyword evidence="10" id="KW-1185">Reference proteome</keyword>
<evidence type="ECO:0000256" key="7">
    <source>
        <dbReference type="SAM" id="MobiDB-lite"/>
    </source>
</evidence>
<comment type="caution">
    <text evidence="9">The sequence shown here is derived from an EMBL/GenBank/DDBJ whole genome shotgun (WGS) entry which is preliminary data.</text>
</comment>
<dbReference type="SUPFAM" id="SSF51445">
    <property type="entry name" value="(Trans)glycosidases"/>
    <property type="match status" value="1"/>
</dbReference>
<dbReference type="GO" id="GO:0005975">
    <property type="term" value="P:carbohydrate metabolic process"/>
    <property type="evidence" value="ECO:0007669"/>
    <property type="project" value="InterPro"/>
</dbReference>
<evidence type="ECO:0000256" key="1">
    <source>
        <dbReference type="ARBA" id="ARBA00000251"/>
    </source>
</evidence>
<dbReference type="Pfam" id="PF15833">
    <property type="entry name" value="DUF4714"/>
    <property type="match status" value="1"/>
</dbReference>
<reference evidence="9 10" key="1">
    <citation type="journal article" date="2012" name="Genome Biol.">
        <title>Sequencing three crocodilian genomes to illuminate the evolution of archosaurs and amniotes.</title>
        <authorList>
            <person name="St John J.A."/>
            <person name="Braun E.L."/>
            <person name="Isberg S.R."/>
            <person name="Miles L.G."/>
            <person name="Chong A.Y."/>
            <person name="Gongora J."/>
            <person name="Dalzell P."/>
            <person name="Moran C."/>
            <person name="Bed'hom B."/>
            <person name="Abzhanov A."/>
            <person name="Burgess S.C."/>
            <person name="Cooksey A.M."/>
            <person name="Castoe T.A."/>
            <person name="Crawford N.G."/>
            <person name="Densmore L.D."/>
            <person name="Drew J.C."/>
            <person name="Edwards S.V."/>
            <person name="Faircloth B.C."/>
            <person name="Fujita M.K."/>
            <person name="Greenwold M.J."/>
            <person name="Hoffmann F.G."/>
            <person name="Howard J.M."/>
            <person name="Iguchi T."/>
            <person name="Janes D.E."/>
            <person name="Khan S.Y."/>
            <person name="Kohno S."/>
            <person name="de Koning A.J."/>
            <person name="Lance S.L."/>
            <person name="McCarthy F.M."/>
            <person name="McCormack J.E."/>
            <person name="Merchant M.E."/>
            <person name="Peterson D.G."/>
            <person name="Pollock D.D."/>
            <person name="Pourmand N."/>
            <person name="Raney B.J."/>
            <person name="Roessler K.A."/>
            <person name="Sanford J.R."/>
            <person name="Sawyer R.H."/>
            <person name="Schmidt C.J."/>
            <person name="Triplett E.W."/>
            <person name="Tuberville T.D."/>
            <person name="Venegas-Anaya M."/>
            <person name="Howard J.T."/>
            <person name="Jarvis E.D."/>
            <person name="Guillette L.J.Jr."/>
            <person name="Glenn T.C."/>
            <person name="Green R.E."/>
            <person name="Ray D.A."/>
        </authorList>
    </citation>
    <scope>NUCLEOTIDE SEQUENCE [LARGE SCALE GENOMIC DNA]</scope>
    <source>
        <strain evidence="9">KSC_2009_1</strain>
    </source>
</reference>
<feature type="region of interest" description="Disordered" evidence="7">
    <location>
        <begin position="517"/>
        <end position="538"/>
    </location>
</feature>
<keyword evidence="8" id="KW-0812">Transmembrane</keyword>
<dbReference type="GO" id="GO:0030214">
    <property type="term" value="P:hyaluronan catabolic process"/>
    <property type="evidence" value="ECO:0007669"/>
    <property type="project" value="TreeGrafter"/>
</dbReference>
<keyword evidence="3 6" id="KW-0378">Hydrolase</keyword>
<dbReference type="GO" id="GO:0001669">
    <property type="term" value="C:acrosomal vesicle"/>
    <property type="evidence" value="ECO:0007669"/>
    <property type="project" value="TreeGrafter"/>
</dbReference>
<keyword evidence="8" id="KW-1133">Transmembrane helix</keyword>
<evidence type="ECO:0000256" key="4">
    <source>
        <dbReference type="ARBA" id="ARBA00023157"/>
    </source>
</evidence>
<dbReference type="Proteomes" id="UP000050525">
    <property type="component" value="Unassembled WGS sequence"/>
</dbReference>
<dbReference type="InterPro" id="IPR013785">
    <property type="entry name" value="Aldolase_TIM"/>
</dbReference>
<gene>
    <name evidence="9" type="primary">HYAL3-1</name>
    <name evidence="9" type="ORF">Y1Q_0005443</name>
</gene>
<protein>
    <recommendedName>
        <fullName evidence="6">Hyaluronidase</fullName>
        <ecNumber evidence="6">3.2.1.35</ecNumber>
    </recommendedName>
</protein>
<evidence type="ECO:0000313" key="10">
    <source>
        <dbReference type="Proteomes" id="UP000050525"/>
    </source>
</evidence>
<dbReference type="Gene3D" id="3.20.20.70">
    <property type="entry name" value="Aldolase class I"/>
    <property type="match status" value="1"/>
</dbReference>
<evidence type="ECO:0000256" key="2">
    <source>
        <dbReference type="ARBA" id="ARBA00008871"/>
    </source>
</evidence>
<comment type="catalytic activity">
    <reaction evidence="1 6">
        <text>Random hydrolysis of (1-&gt;4)-linkages between N-acetyl-beta-D-glucosamine and D-glucuronate residues in hyaluronate.</text>
        <dbReference type="EC" id="3.2.1.35"/>
    </reaction>
</comment>
<dbReference type="InterPro" id="IPR018155">
    <property type="entry name" value="Hyaluronidase"/>
</dbReference>
<dbReference type="EMBL" id="AKHW03006215">
    <property type="protein sequence ID" value="KYO22929.1"/>
    <property type="molecule type" value="Genomic_DNA"/>
</dbReference>
<dbReference type="Pfam" id="PF01630">
    <property type="entry name" value="Glyco_hydro_56"/>
    <property type="match status" value="1"/>
</dbReference>
<keyword evidence="8" id="KW-0472">Membrane</keyword>
<dbReference type="PANTHER" id="PTHR11769:SF19">
    <property type="entry name" value="HYALURONIDASE-3"/>
    <property type="match status" value="1"/>
</dbReference>
<dbReference type="EC" id="3.2.1.35" evidence="6"/>
<evidence type="ECO:0000313" key="9">
    <source>
        <dbReference type="EMBL" id="KYO22929.1"/>
    </source>
</evidence>
<dbReference type="STRING" id="8496.A0A151MEL0"/>
<sequence length="644" mass="72646">MEKGAHSETQQEGPQASHNHRASTMTVVLIFWICVMRCLGAGQSLRGHGWERPSPDPIVQDKPFVVVWNMPTTKCQQRFGVALPLGDYGIVENQGNEFQGQNMTIFYKNKFGLYPYISQEGKPYHGGIPQKVHLKRHLEQASLKICELLHQDFHGLAVVDWEEWRPLWVRNWGTKRIYRETSVQWVWERFPELPVKKRALLAEVEFEEAAQVLMERTLTLGKALRPGGFWGFYGFPNCFNNNWEKEDNYTGKCSLLEMARNNQLTWLWEVSTALYPSIYLPPKLPESERRRYVHHRLLEAFRVARFNLEWSLPVIAYSRVSYRLSPKYLSEADLVNTIGESAALGVAGVVLWGDSSYSHSADSCKSLRDYITSTLGPYVMNVTTAAQQCSHQLCHGHGRCVRQHPQELGAFLHLDPEQQAEEPVLTNHLSMDQLGHEVWQLFQCHCYHRWTGANCEKQTVPVGAAIAAMTREAGEADRVATAAASLNGEPLSLSGNDLADIDLHPVESISDLYWASGGQESHKGTEGNDPSPSNAPRALHAHPARHITPHHGLLPMLRPVRPDPVCPCFGPICCRRALFTFLGMLVMASLILATLAVYLSVLQSESLRVLSQWLTSQEQSVRQMRATSLQLWSRLNATEPGAQT</sequence>
<dbReference type="PANTHER" id="PTHR11769">
    <property type="entry name" value="HYALURONIDASE"/>
    <property type="match status" value="1"/>
</dbReference>
<evidence type="ECO:0000256" key="8">
    <source>
        <dbReference type="SAM" id="Phobius"/>
    </source>
</evidence>
<evidence type="ECO:0000256" key="6">
    <source>
        <dbReference type="RuleBase" id="RU610713"/>
    </source>
</evidence>
<keyword evidence="4" id="KW-1015">Disulfide bond</keyword>
<organism evidence="9 10">
    <name type="scientific">Alligator mississippiensis</name>
    <name type="common">American alligator</name>
    <dbReference type="NCBI Taxonomy" id="8496"/>
    <lineage>
        <taxon>Eukaryota</taxon>
        <taxon>Metazoa</taxon>
        <taxon>Chordata</taxon>
        <taxon>Craniata</taxon>
        <taxon>Vertebrata</taxon>
        <taxon>Euteleostomi</taxon>
        <taxon>Archelosauria</taxon>
        <taxon>Archosauria</taxon>
        <taxon>Crocodylia</taxon>
        <taxon>Alligatoridae</taxon>
        <taxon>Alligatorinae</taxon>
        <taxon>Alligator</taxon>
    </lineage>
</organism>
<name>A0A151MEL0_ALLMI</name>
<feature type="transmembrane region" description="Helical" evidence="8">
    <location>
        <begin position="577"/>
        <end position="601"/>
    </location>
</feature>
<comment type="similarity">
    <text evidence="2 6">Belongs to the glycosyl hydrolase 56 family.</text>
</comment>
<proteinExistence type="inferred from homology"/>
<accession>A0A151MEL0</accession>